<keyword evidence="16" id="KW-1185">Reference proteome</keyword>
<evidence type="ECO:0000256" key="1">
    <source>
        <dbReference type="ARBA" id="ARBA00002581"/>
    </source>
</evidence>
<comment type="function">
    <text evidence="1">Acetyltransferase enzyme. Acetylates histones, giving a specific tag for transcriptional activation.</text>
</comment>
<dbReference type="Gene3D" id="3.30.40.10">
    <property type="entry name" value="Zinc/RING finger domain, C3HC4 (zinc finger)"/>
    <property type="match status" value="1"/>
</dbReference>
<accession>T1EHT7</accession>
<keyword evidence="6" id="KW-0805">Transcription regulation</keyword>
<dbReference type="InterPro" id="IPR038547">
    <property type="entry name" value="RING_CBP-p300_sf"/>
</dbReference>
<dbReference type="GO" id="GO:0000123">
    <property type="term" value="C:histone acetyltransferase complex"/>
    <property type="evidence" value="ECO:0000318"/>
    <property type="project" value="GO_Central"/>
</dbReference>
<evidence type="ECO:0000313" key="15">
    <source>
        <dbReference type="EnsemblMetazoa" id="HelroP130363"/>
    </source>
</evidence>
<dbReference type="eggNOG" id="KOG1778">
    <property type="taxonomic scope" value="Eukaryota"/>
</dbReference>
<dbReference type="EMBL" id="KB097639">
    <property type="protein sequence ID" value="ESN92547.1"/>
    <property type="molecule type" value="Genomic_DNA"/>
</dbReference>
<dbReference type="SUPFAM" id="SSF47370">
    <property type="entry name" value="Bromodomain"/>
    <property type="match status" value="1"/>
</dbReference>
<evidence type="ECO:0000256" key="6">
    <source>
        <dbReference type="ARBA" id="ARBA00023015"/>
    </source>
</evidence>
<evidence type="ECO:0000256" key="7">
    <source>
        <dbReference type="ARBA" id="ARBA00023117"/>
    </source>
</evidence>
<reference evidence="15" key="3">
    <citation type="submission" date="2015-06" db="UniProtKB">
        <authorList>
            <consortium name="EnsemblMetazoa"/>
        </authorList>
    </citation>
    <scope>IDENTIFICATION</scope>
</reference>
<evidence type="ECO:0000313" key="16">
    <source>
        <dbReference type="Proteomes" id="UP000015101"/>
    </source>
</evidence>
<evidence type="ECO:0000259" key="12">
    <source>
        <dbReference type="PROSITE" id="PS50014"/>
    </source>
</evidence>
<dbReference type="SUPFAM" id="SSF57903">
    <property type="entry name" value="FYVE/PHD zinc finger"/>
    <property type="match status" value="1"/>
</dbReference>
<keyword evidence="9" id="KW-0539">Nucleus</keyword>
<organism evidence="15 16">
    <name type="scientific">Helobdella robusta</name>
    <name type="common">Californian leech</name>
    <dbReference type="NCBI Taxonomy" id="6412"/>
    <lineage>
        <taxon>Eukaryota</taxon>
        <taxon>Metazoa</taxon>
        <taxon>Spiralia</taxon>
        <taxon>Lophotrochozoa</taxon>
        <taxon>Annelida</taxon>
        <taxon>Clitellata</taxon>
        <taxon>Hirudinea</taxon>
        <taxon>Rhynchobdellida</taxon>
        <taxon>Glossiphoniidae</taxon>
        <taxon>Helobdella</taxon>
    </lineage>
</organism>
<dbReference type="Pfam" id="PF06001">
    <property type="entry name" value="RING_CBP-p300"/>
    <property type="match status" value="1"/>
</dbReference>
<dbReference type="InterPro" id="IPR056484">
    <property type="entry name" value="PHD_P300"/>
</dbReference>
<dbReference type="PROSITE" id="PS00633">
    <property type="entry name" value="BROMODOMAIN_1"/>
    <property type="match status" value="1"/>
</dbReference>
<comment type="subcellular location">
    <subcellularLocation>
        <location evidence="2">Nucleus</location>
    </subcellularLocation>
</comment>
<evidence type="ECO:0000256" key="9">
    <source>
        <dbReference type="ARBA" id="ARBA00023242"/>
    </source>
</evidence>
<dbReference type="Gene3D" id="2.10.110.40">
    <property type="match status" value="1"/>
</dbReference>
<sequence>WKPNELRLHLLPTLEKLYRLDESIPFRQPVDPVLLQIPDYFDIIKHPMDLSTIKRKLDTDGYQDPWQYVEDVWLMFENAWIYNRKTSRVHKFSTKLSEVFEGEIDGVMRALGFCCGRKYMFSPQALCCYGKAMCSIPVNAVYYSHQNRYVFCEKCFLDNKSEEMELNEDATQPNIRIRKELFEKTKNNQLEMEPFIECSLCGKKQHQICSLYLEAVWQGSFVCQQCSTANNIKRKENKYTAKRLPQTKLGTYLEARVNSFLTKSDCGAGEVTIRVLSSSEKTVEVKPLMRGRHGDEMPDSFPYTAKSIFAFEEIDGCSICFFGMHVQEYGSNSPAPNARRIYIAYLDSVNFFQPKHMRTPVYHEILIGYLDYVKKLGYATAHIWACPPSEGDDYIFHCHPPDMKIPKPKRLQDWYKKMLDRAIMEKIVVDYKDILKDAVENNISSATELPYFEGDFWPTVLEDSIKELEFEEEKRKRE</sequence>
<protein>
    <recommendedName>
        <fullName evidence="3">histone acetyltransferase</fullName>
        <ecNumber evidence="3">2.3.1.48</ecNumber>
    </recommendedName>
</protein>
<keyword evidence="8" id="KW-0804">Transcription</keyword>
<name>T1EHT7_HELRO</name>
<dbReference type="GO" id="GO:0004402">
    <property type="term" value="F:histone acetyltransferase activity"/>
    <property type="evidence" value="ECO:0000318"/>
    <property type="project" value="GO_Central"/>
</dbReference>
<dbReference type="InterPro" id="IPR018359">
    <property type="entry name" value="Bromodomain_CS"/>
</dbReference>
<dbReference type="PRINTS" id="PR00503">
    <property type="entry name" value="BROMODOMAIN"/>
</dbReference>
<dbReference type="EMBL" id="AMQM01001739">
    <property type="status" value="NOT_ANNOTATED_CDS"/>
    <property type="molecule type" value="Genomic_DNA"/>
</dbReference>
<gene>
    <name evidence="15" type="primary">20196137</name>
    <name evidence="14" type="ORF">HELRODRAFT_130363</name>
</gene>
<feature type="domain" description="CBP/p300-type HAT" evidence="13">
    <location>
        <begin position="238"/>
        <end position="478"/>
    </location>
</feature>
<dbReference type="InterPro" id="IPR001487">
    <property type="entry name" value="Bromodomain"/>
</dbReference>
<evidence type="ECO:0000256" key="5">
    <source>
        <dbReference type="ARBA" id="ARBA00022853"/>
    </source>
</evidence>
<dbReference type="HOGENOM" id="CLU_562131_0_0_1"/>
<reference evidence="16" key="1">
    <citation type="submission" date="2012-12" db="EMBL/GenBank/DDBJ databases">
        <authorList>
            <person name="Hellsten U."/>
            <person name="Grimwood J."/>
            <person name="Chapman J.A."/>
            <person name="Shapiro H."/>
            <person name="Aerts A."/>
            <person name="Otillar R.P."/>
            <person name="Terry A.Y."/>
            <person name="Boore J.L."/>
            <person name="Simakov O."/>
            <person name="Marletaz F."/>
            <person name="Cho S.-J."/>
            <person name="Edsinger-Gonzales E."/>
            <person name="Havlak P."/>
            <person name="Kuo D.-H."/>
            <person name="Larsson T."/>
            <person name="Lv J."/>
            <person name="Arendt D."/>
            <person name="Savage R."/>
            <person name="Osoegawa K."/>
            <person name="de Jong P."/>
            <person name="Lindberg D.R."/>
            <person name="Seaver E.C."/>
            <person name="Weisblat D.A."/>
            <person name="Putnam N.H."/>
            <person name="Grigoriev I.V."/>
            <person name="Rokhsar D.S."/>
        </authorList>
    </citation>
    <scope>NUCLEOTIDE SEQUENCE</scope>
</reference>
<evidence type="ECO:0000256" key="2">
    <source>
        <dbReference type="ARBA" id="ARBA00004123"/>
    </source>
</evidence>
<dbReference type="STRING" id="6412.T1EHT7"/>
<dbReference type="GO" id="GO:0005634">
    <property type="term" value="C:nucleus"/>
    <property type="evidence" value="ECO:0007669"/>
    <property type="project" value="UniProtKB-SubCell"/>
</dbReference>
<dbReference type="GeneID" id="20196137"/>
<keyword evidence="7 11" id="KW-0103">Bromodomain</keyword>
<dbReference type="PROSITE" id="PS50014">
    <property type="entry name" value="BROMODOMAIN_2"/>
    <property type="match status" value="1"/>
</dbReference>
<evidence type="ECO:0000256" key="4">
    <source>
        <dbReference type="ARBA" id="ARBA00022679"/>
    </source>
</evidence>
<dbReference type="SMART" id="SM00297">
    <property type="entry name" value="BROMO"/>
    <property type="match status" value="1"/>
</dbReference>
<dbReference type="PANTHER" id="PTHR13808">
    <property type="entry name" value="CBP/P300-RELATED"/>
    <property type="match status" value="1"/>
</dbReference>
<dbReference type="GO" id="GO:0003713">
    <property type="term" value="F:transcription coactivator activity"/>
    <property type="evidence" value="ECO:0000318"/>
    <property type="project" value="GO_Central"/>
</dbReference>
<dbReference type="AlphaFoldDB" id="T1EHT7"/>
<dbReference type="Pfam" id="PF08214">
    <property type="entry name" value="HAT_KAT11"/>
    <property type="match status" value="1"/>
</dbReference>
<dbReference type="InterPro" id="IPR036427">
    <property type="entry name" value="Bromodomain-like_sf"/>
</dbReference>
<dbReference type="CDD" id="cd15802">
    <property type="entry name" value="RING_CBP-p300"/>
    <property type="match status" value="1"/>
</dbReference>
<dbReference type="InParanoid" id="T1EHT7"/>
<evidence type="ECO:0000256" key="3">
    <source>
        <dbReference type="ARBA" id="ARBA00013184"/>
    </source>
</evidence>
<dbReference type="InterPro" id="IPR011011">
    <property type="entry name" value="Znf_FYVE_PHD"/>
</dbReference>
<dbReference type="EC" id="2.3.1.48" evidence="3"/>
<dbReference type="OrthoDB" id="10062061at2759"/>
<dbReference type="GO" id="GO:0005667">
    <property type="term" value="C:transcription regulator complex"/>
    <property type="evidence" value="ECO:0000318"/>
    <property type="project" value="GO_Central"/>
</dbReference>
<evidence type="ECO:0000259" key="13">
    <source>
        <dbReference type="PROSITE" id="PS51727"/>
    </source>
</evidence>
<dbReference type="InterPro" id="IPR013083">
    <property type="entry name" value="Znf_RING/FYVE/PHD"/>
</dbReference>
<evidence type="ECO:0000313" key="14">
    <source>
        <dbReference type="EMBL" id="ESN92547.1"/>
    </source>
</evidence>
<evidence type="ECO:0000256" key="8">
    <source>
        <dbReference type="ARBA" id="ARBA00023163"/>
    </source>
</evidence>
<dbReference type="KEGG" id="hro:HELRODRAFT_130363"/>
<dbReference type="RefSeq" id="XP_009028884.1">
    <property type="nucleotide sequence ID" value="XM_009030636.1"/>
</dbReference>
<dbReference type="CTD" id="20196137"/>
<comment type="catalytic activity">
    <reaction evidence="10">
        <text>L-lysyl-[protein] + acetyl-CoA = N(6)-acetyl-L-lysyl-[protein] + CoA + H(+)</text>
        <dbReference type="Rhea" id="RHEA:45948"/>
        <dbReference type="Rhea" id="RHEA-COMP:9752"/>
        <dbReference type="Rhea" id="RHEA-COMP:10731"/>
        <dbReference type="ChEBI" id="CHEBI:15378"/>
        <dbReference type="ChEBI" id="CHEBI:29969"/>
        <dbReference type="ChEBI" id="CHEBI:57287"/>
        <dbReference type="ChEBI" id="CHEBI:57288"/>
        <dbReference type="ChEBI" id="CHEBI:61930"/>
        <dbReference type="EC" id="2.3.1.48"/>
    </reaction>
</comment>
<dbReference type="InterPro" id="IPR013178">
    <property type="entry name" value="Histone_AcTrfase_Rtt109/CBP"/>
</dbReference>
<dbReference type="InterPro" id="IPR010303">
    <property type="entry name" value="RING_CBP-p300"/>
</dbReference>
<dbReference type="CDD" id="cd05495">
    <property type="entry name" value="Bromo_cbp_like"/>
    <property type="match status" value="1"/>
</dbReference>
<dbReference type="Pfam" id="PF00439">
    <property type="entry name" value="Bromodomain"/>
    <property type="match status" value="1"/>
</dbReference>
<dbReference type="PROSITE" id="PS51727">
    <property type="entry name" value="CBP_P300_HAT"/>
    <property type="match status" value="1"/>
</dbReference>
<dbReference type="EnsemblMetazoa" id="HelroT130363">
    <property type="protein sequence ID" value="HelroP130363"/>
    <property type="gene ID" value="HelroG130363"/>
</dbReference>
<dbReference type="Pfam" id="PF23570">
    <property type="entry name" value="PHD_P300"/>
    <property type="match status" value="1"/>
</dbReference>
<dbReference type="InterPro" id="IPR031162">
    <property type="entry name" value="CBP_P300_HAT"/>
</dbReference>
<reference evidence="14 16" key="2">
    <citation type="journal article" date="2013" name="Nature">
        <title>Insights into bilaterian evolution from three spiralian genomes.</title>
        <authorList>
            <person name="Simakov O."/>
            <person name="Marletaz F."/>
            <person name="Cho S.J."/>
            <person name="Edsinger-Gonzales E."/>
            <person name="Havlak P."/>
            <person name="Hellsten U."/>
            <person name="Kuo D.H."/>
            <person name="Larsson T."/>
            <person name="Lv J."/>
            <person name="Arendt D."/>
            <person name="Savage R."/>
            <person name="Osoegawa K."/>
            <person name="de Jong P."/>
            <person name="Grimwood J."/>
            <person name="Chapman J.A."/>
            <person name="Shapiro H."/>
            <person name="Aerts A."/>
            <person name="Otillar R.P."/>
            <person name="Terry A.Y."/>
            <person name="Boore J.L."/>
            <person name="Grigoriev I.V."/>
            <person name="Lindberg D.R."/>
            <person name="Seaver E.C."/>
            <person name="Weisblat D.A."/>
            <person name="Putnam N.H."/>
            <person name="Rokhsar D.S."/>
        </authorList>
    </citation>
    <scope>NUCLEOTIDE SEQUENCE</scope>
</reference>
<dbReference type="GO" id="GO:0045944">
    <property type="term" value="P:positive regulation of transcription by RNA polymerase II"/>
    <property type="evidence" value="ECO:0000318"/>
    <property type="project" value="GO_Central"/>
</dbReference>
<dbReference type="GO" id="GO:0031490">
    <property type="term" value="F:chromatin DNA binding"/>
    <property type="evidence" value="ECO:0000318"/>
    <property type="project" value="GO_Central"/>
</dbReference>
<evidence type="ECO:0000256" key="10">
    <source>
        <dbReference type="ARBA" id="ARBA00048017"/>
    </source>
</evidence>
<dbReference type="Gene3D" id="1.20.920.10">
    <property type="entry name" value="Bromodomain-like"/>
    <property type="match status" value="1"/>
</dbReference>
<feature type="domain" description="Bromo" evidence="12">
    <location>
        <begin position="18"/>
        <end position="90"/>
    </location>
</feature>
<keyword evidence="4" id="KW-0808">Transferase</keyword>
<dbReference type="PANTHER" id="PTHR13808:SF1">
    <property type="entry name" value="HISTONE ACETYLTRANSFERASE"/>
    <property type="match status" value="1"/>
</dbReference>
<keyword evidence="5" id="KW-0156">Chromatin regulator</keyword>
<evidence type="ECO:0000256" key="11">
    <source>
        <dbReference type="PROSITE-ProRule" id="PRU00035"/>
    </source>
</evidence>
<dbReference type="Proteomes" id="UP000015101">
    <property type="component" value="Unassembled WGS sequence"/>
</dbReference>
<dbReference type="SMART" id="SM01250">
    <property type="entry name" value="KAT11"/>
    <property type="match status" value="1"/>
</dbReference>
<proteinExistence type="predicted"/>